<organism evidence="3 4">
    <name type="scientific">Haloglomus irregulare</name>
    <dbReference type="NCBI Taxonomy" id="2234134"/>
    <lineage>
        <taxon>Archaea</taxon>
        <taxon>Methanobacteriati</taxon>
        <taxon>Methanobacteriota</taxon>
        <taxon>Stenosarchaea group</taxon>
        <taxon>Halobacteria</taxon>
        <taxon>Halobacteriales</taxon>
        <taxon>Natronomonadaceae</taxon>
        <taxon>Haloglomus</taxon>
    </lineage>
</organism>
<dbReference type="GO" id="GO:0000160">
    <property type="term" value="P:phosphorelay signal transduction system"/>
    <property type="evidence" value="ECO:0007669"/>
    <property type="project" value="InterPro"/>
</dbReference>
<comment type="caution">
    <text evidence="3">The sequence shown here is derived from an EMBL/GenBank/DDBJ whole genome shotgun (WGS) entry which is preliminary data.</text>
</comment>
<dbReference type="InterPro" id="IPR001789">
    <property type="entry name" value="Sig_transdc_resp-reg_receiver"/>
</dbReference>
<dbReference type="Gene3D" id="3.40.50.2300">
    <property type="match status" value="1"/>
</dbReference>
<dbReference type="PROSITE" id="PS50110">
    <property type="entry name" value="RESPONSE_REGULATORY"/>
    <property type="match status" value="1"/>
</dbReference>
<feature type="domain" description="Response regulatory" evidence="2">
    <location>
        <begin position="2"/>
        <end position="77"/>
    </location>
</feature>
<name>A0A554MTX2_9EURY</name>
<keyword evidence="4" id="KW-1185">Reference proteome</keyword>
<sequence>MRILHVDDEPDFIDIASTLLNLKDDRFSVELATSASEGVDRLVSTEFDCVVSDYEIPGQNGIEFLEAVVGGSRVRLR</sequence>
<feature type="modified residue" description="4-aspartylphosphate" evidence="1">
    <location>
        <position position="53"/>
    </location>
</feature>
<dbReference type="AlphaFoldDB" id="A0A554MTX2"/>
<gene>
    <name evidence="3" type="ORF">DP107_19460</name>
</gene>
<reference evidence="3 4" key="1">
    <citation type="submission" date="2018-06" db="EMBL/GenBank/DDBJ databases">
        <title>Natronomonas sp. F16-60 a new haloarchaeon isolated from a solar saltern of Isla Cristina, Huelva, Spain.</title>
        <authorList>
            <person name="Duran-Viseras A."/>
            <person name="Sanchez-Porro C."/>
            <person name="Ventosa A."/>
        </authorList>
    </citation>
    <scope>NUCLEOTIDE SEQUENCE [LARGE SCALE GENOMIC DNA]</scope>
    <source>
        <strain evidence="3 4">F16-60</strain>
    </source>
</reference>
<dbReference type="OrthoDB" id="8127at2157"/>
<accession>A0A554MTX2</accession>
<dbReference type="EMBL" id="QMDX01000044">
    <property type="protein sequence ID" value="TSD08541.1"/>
    <property type="molecule type" value="Genomic_DNA"/>
</dbReference>
<protein>
    <recommendedName>
        <fullName evidence="2">Response regulatory domain-containing protein</fullName>
    </recommendedName>
</protein>
<evidence type="ECO:0000259" key="2">
    <source>
        <dbReference type="PROSITE" id="PS50110"/>
    </source>
</evidence>
<dbReference type="Pfam" id="PF00072">
    <property type="entry name" value="Response_reg"/>
    <property type="match status" value="1"/>
</dbReference>
<dbReference type="Proteomes" id="UP000319894">
    <property type="component" value="Unassembled WGS sequence"/>
</dbReference>
<dbReference type="InterPro" id="IPR011006">
    <property type="entry name" value="CheY-like_superfamily"/>
</dbReference>
<dbReference type="InParanoid" id="A0A554MTX2"/>
<keyword evidence="1" id="KW-0597">Phosphoprotein</keyword>
<evidence type="ECO:0000256" key="1">
    <source>
        <dbReference type="PROSITE-ProRule" id="PRU00169"/>
    </source>
</evidence>
<dbReference type="SUPFAM" id="SSF52172">
    <property type="entry name" value="CheY-like"/>
    <property type="match status" value="1"/>
</dbReference>
<evidence type="ECO:0000313" key="4">
    <source>
        <dbReference type="Proteomes" id="UP000319894"/>
    </source>
</evidence>
<proteinExistence type="predicted"/>
<evidence type="ECO:0000313" key="3">
    <source>
        <dbReference type="EMBL" id="TSD08541.1"/>
    </source>
</evidence>